<sequence>MGRALTPAPSGLGLASPALGPWFSRDDIRLQAPDPDLSVAFSPSTGTDWLPPARGIFSLHFATSPRPAALAPLRAAAGTPAFTDNSLVGLFRLLPEVEVRLAALLAFLPSPDGTAATSPPGAATRPAPRWFATEFTTIDTASSMAALEAVWPHGFTVDEDTEAKKLAAMGLGGASGALVNAARPAAILLGPGEVISSSDKLMVLSAARHRLWAFDALGRAIDPGAVAAWLAWLATDQFDNLWAPRVTERTCPVDAARTVALVGAHQGPVPAALLARTEVGNVGGAATDVVRAASDANAITIGFSAAPDPDDAPLPRAVLLPAAAAATTLSLWPSGALATGLERDAARVLLVDVEAHLTGQPRIAAGTTPSAGANRRAAIQNQAASRINVARALRGDAAPQAVAPSLDLAAAALVTLLETALPVTLVAPQLDRDFGPFAPMEEVSATLPDALPTPVVQALGGGGSGGDAVSSQRVLMTFSFDAALAGAMLRIWPNAVDLDSGRRRAADGGTGRVRADGTASLVVQLAPGANTAALLGGVALLAHAGGSRLYGEFRFERPLASTASTTDWSNAGGAIIACEQDRFDTSAAAEAAGLLPGVTLVHDDGSAAALITPGTAPAATGSVGAALAAGDRVELSVPAFRAEPRGAAPAIFTATGATATELARNGSFRAGGAGMPLPSQRMLVSAAAGFDATSARAVLVPPSALARLHEIGPVQLGHPGAPAAAEHIGVGADIAGPAALLIAEALAAGVDADTPALVAAATERAASVPPDPAGAALWVAALRTEAAGAEGEPGIAAHVDDASHPYPFDGDEAAQRQWYADHPNITVPAPGSNDAAARQRAMARRALAAGRGLQEAAIALSAAFARAEDLVYIETPWLDLETAGSSDDERNPVQALVDRLQAQPALHVVLCVPIQPFTGAPADLVRVRAHGLHTAIAALRAAGGERFAVFCPSAGIGRTPRLASSVVLVDDAWGLIGSGDLSRRGLSFDRSLAVALFDEQASAGRSETLRRVRRILIGARLGLEARLVPDEGPALVRALTDLQLRGSNRVSDAKLPEEKIPVTAGDRSFWTRDGSQPPNPVDLAARLQALFAASHLN</sequence>
<dbReference type="EMBL" id="JACIIV010000014">
    <property type="protein sequence ID" value="MBB6227977.1"/>
    <property type="molecule type" value="Genomic_DNA"/>
</dbReference>
<comment type="caution">
    <text evidence="1">The sequence shown here is derived from an EMBL/GenBank/DDBJ whole genome shotgun (WGS) entry which is preliminary data.</text>
</comment>
<organism evidence="1 2">
    <name type="scientific">Polymorphobacter multimanifer</name>
    <dbReference type="NCBI Taxonomy" id="1070431"/>
    <lineage>
        <taxon>Bacteria</taxon>
        <taxon>Pseudomonadati</taxon>
        <taxon>Pseudomonadota</taxon>
        <taxon>Alphaproteobacteria</taxon>
        <taxon>Sphingomonadales</taxon>
        <taxon>Sphingosinicellaceae</taxon>
        <taxon>Polymorphobacter</taxon>
    </lineage>
</organism>
<evidence type="ECO:0008006" key="3">
    <source>
        <dbReference type="Google" id="ProtNLM"/>
    </source>
</evidence>
<dbReference type="Proteomes" id="UP000538147">
    <property type="component" value="Unassembled WGS sequence"/>
</dbReference>
<reference evidence="1 2" key="1">
    <citation type="submission" date="2020-08" db="EMBL/GenBank/DDBJ databases">
        <title>Genomic Encyclopedia of Type Strains, Phase IV (KMG-IV): sequencing the most valuable type-strain genomes for metagenomic binning, comparative biology and taxonomic classification.</title>
        <authorList>
            <person name="Goeker M."/>
        </authorList>
    </citation>
    <scope>NUCLEOTIDE SEQUENCE [LARGE SCALE GENOMIC DNA]</scope>
    <source>
        <strain evidence="1 2">DSM 102189</strain>
    </source>
</reference>
<dbReference type="RefSeq" id="WP_184199498.1">
    <property type="nucleotide sequence ID" value="NZ_JACIIV010000014.1"/>
</dbReference>
<dbReference type="AlphaFoldDB" id="A0A841L5V3"/>
<accession>A0A841L5V3</accession>
<name>A0A841L5V3_9SPHN</name>
<gene>
    <name evidence="1" type="ORF">FHS79_002159</name>
</gene>
<keyword evidence="2" id="KW-1185">Reference proteome</keyword>
<evidence type="ECO:0000313" key="2">
    <source>
        <dbReference type="Proteomes" id="UP000538147"/>
    </source>
</evidence>
<protein>
    <recommendedName>
        <fullName evidence="3">Choline phosphatase</fullName>
    </recommendedName>
</protein>
<dbReference type="SUPFAM" id="SSF56024">
    <property type="entry name" value="Phospholipase D/nuclease"/>
    <property type="match status" value="1"/>
</dbReference>
<evidence type="ECO:0000313" key="1">
    <source>
        <dbReference type="EMBL" id="MBB6227977.1"/>
    </source>
</evidence>
<proteinExistence type="predicted"/>